<reference evidence="3" key="1">
    <citation type="submission" date="2016-10" db="EMBL/GenBank/DDBJ databases">
        <authorList>
            <person name="Varghese N."/>
            <person name="Submissions S."/>
        </authorList>
    </citation>
    <scope>NUCLEOTIDE SEQUENCE [LARGE SCALE GENOMIC DNA]</scope>
    <source>
        <strain evidence="3">DSM 19110</strain>
    </source>
</reference>
<organism evidence="2 3">
    <name type="scientific">Pedobacter steynii</name>
    <dbReference type="NCBI Taxonomy" id="430522"/>
    <lineage>
        <taxon>Bacteria</taxon>
        <taxon>Pseudomonadati</taxon>
        <taxon>Bacteroidota</taxon>
        <taxon>Sphingobacteriia</taxon>
        <taxon>Sphingobacteriales</taxon>
        <taxon>Sphingobacteriaceae</taxon>
        <taxon>Pedobacter</taxon>
    </lineage>
</organism>
<keyword evidence="1" id="KW-0472">Membrane</keyword>
<dbReference type="Proteomes" id="UP000183200">
    <property type="component" value="Unassembled WGS sequence"/>
</dbReference>
<evidence type="ECO:0008006" key="4">
    <source>
        <dbReference type="Google" id="ProtNLM"/>
    </source>
</evidence>
<keyword evidence="3" id="KW-1185">Reference proteome</keyword>
<proteinExistence type="predicted"/>
<keyword evidence="1" id="KW-0812">Transmembrane</keyword>
<evidence type="ECO:0000313" key="2">
    <source>
        <dbReference type="EMBL" id="SDN35028.1"/>
    </source>
</evidence>
<evidence type="ECO:0000313" key="3">
    <source>
        <dbReference type="Proteomes" id="UP000183200"/>
    </source>
</evidence>
<evidence type="ECO:0000256" key="1">
    <source>
        <dbReference type="SAM" id="Phobius"/>
    </source>
</evidence>
<name>A0A1H0AN85_9SPHI</name>
<dbReference type="EMBL" id="FNGY01000007">
    <property type="protein sequence ID" value="SDN35028.1"/>
    <property type="molecule type" value="Genomic_DNA"/>
</dbReference>
<feature type="transmembrane region" description="Helical" evidence="1">
    <location>
        <begin position="12"/>
        <end position="32"/>
    </location>
</feature>
<sequence>MKPGTLKASTLLEVIVAMVIIMIVFVLATGIFTKVIGSSASVKQQQVRSLSSGIIQESLTQHNWTDETVKIDSIVFQKTVLPYGTDPDLLQISVSAIEHGKEIGKSRRIVRKGRDDAK</sequence>
<protein>
    <recommendedName>
        <fullName evidence="4">Type II secretion system protein</fullName>
    </recommendedName>
</protein>
<accession>A0A1H0AN85</accession>
<gene>
    <name evidence="2" type="ORF">SAMN05421820_107152</name>
</gene>
<keyword evidence="1" id="KW-1133">Transmembrane helix</keyword>
<dbReference type="AlphaFoldDB" id="A0A1H0AN85"/>